<evidence type="ECO:0000313" key="7">
    <source>
        <dbReference type="Proteomes" id="UP001239994"/>
    </source>
</evidence>
<keyword evidence="3" id="KW-0862">Zinc</keyword>
<dbReference type="GO" id="GO:0008270">
    <property type="term" value="F:zinc ion binding"/>
    <property type="evidence" value="ECO:0007669"/>
    <property type="project" value="UniProtKB-KW"/>
</dbReference>
<dbReference type="SUPFAM" id="SSF57850">
    <property type="entry name" value="RING/U-box"/>
    <property type="match status" value="1"/>
</dbReference>
<keyword evidence="1" id="KW-0479">Metal-binding</keyword>
<dbReference type="SMART" id="SM00184">
    <property type="entry name" value="RING"/>
    <property type="match status" value="1"/>
</dbReference>
<dbReference type="InterPro" id="IPR017907">
    <property type="entry name" value="Znf_RING_CS"/>
</dbReference>
<keyword evidence="7" id="KW-1185">Reference proteome</keyword>
<feature type="domain" description="RING-type" evidence="5">
    <location>
        <begin position="9"/>
        <end position="56"/>
    </location>
</feature>
<proteinExistence type="predicted"/>
<comment type="caution">
    <text evidence="6">The sequence shown here is derived from an EMBL/GenBank/DDBJ whole genome shotgun (WGS) entry which is preliminary data.</text>
</comment>
<dbReference type="PANTHER" id="PTHR22791:SF31">
    <property type="entry name" value="IM:7152348"/>
    <property type="match status" value="1"/>
</dbReference>
<dbReference type="EMBL" id="JAROKS010000015">
    <property type="protein sequence ID" value="KAK1795757.1"/>
    <property type="molecule type" value="Genomic_DNA"/>
</dbReference>
<dbReference type="InterPro" id="IPR013083">
    <property type="entry name" value="Znf_RING/FYVE/PHD"/>
</dbReference>
<dbReference type="GO" id="GO:0016567">
    <property type="term" value="P:protein ubiquitination"/>
    <property type="evidence" value="ECO:0007669"/>
    <property type="project" value="TreeGrafter"/>
</dbReference>
<name>A0AAD8ZAZ5_9TELE</name>
<sequence>MVLCEDLDCSVCFQRYSRSKHIPRVLYCNHTFCAPCLEKIALQQNGMLTVRCPLCRQVSCVRRGVALQEALWIDSSVWGRIAESQVTEEESTAILQALAPAEEECGLRATSKHTRPKLQLPSFLKKLSFARQPEERIVPAGNVLDSDWLVWRH</sequence>
<evidence type="ECO:0000256" key="4">
    <source>
        <dbReference type="PROSITE-ProRule" id="PRU00175"/>
    </source>
</evidence>
<dbReference type="Pfam" id="PF13639">
    <property type="entry name" value="zf-RING_2"/>
    <property type="match status" value="1"/>
</dbReference>
<dbReference type="PROSITE" id="PS00518">
    <property type="entry name" value="ZF_RING_1"/>
    <property type="match status" value="1"/>
</dbReference>
<evidence type="ECO:0000256" key="3">
    <source>
        <dbReference type="ARBA" id="ARBA00022833"/>
    </source>
</evidence>
<dbReference type="InterPro" id="IPR051435">
    <property type="entry name" value="RING_finger_E3_ubiq-ligases"/>
</dbReference>
<dbReference type="GO" id="GO:0061630">
    <property type="term" value="F:ubiquitin protein ligase activity"/>
    <property type="evidence" value="ECO:0007669"/>
    <property type="project" value="TreeGrafter"/>
</dbReference>
<evidence type="ECO:0000259" key="5">
    <source>
        <dbReference type="PROSITE" id="PS50089"/>
    </source>
</evidence>
<keyword evidence="2 4" id="KW-0863">Zinc-finger</keyword>
<dbReference type="PANTHER" id="PTHR22791">
    <property type="entry name" value="RING-TYPE DOMAIN-CONTAINING PROTEIN"/>
    <property type="match status" value="1"/>
</dbReference>
<reference evidence="6" key="1">
    <citation type="submission" date="2023-03" db="EMBL/GenBank/DDBJ databases">
        <title>Electrophorus voltai genome.</title>
        <authorList>
            <person name="Bian C."/>
        </authorList>
    </citation>
    <scope>NUCLEOTIDE SEQUENCE</scope>
    <source>
        <strain evidence="6">CB-2022</strain>
        <tissue evidence="6">Muscle</tissue>
    </source>
</reference>
<dbReference type="InterPro" id="IPR001841">
    <property type="entry name" value="Znf_RING"/>
</dbReference>
<evidence type="ECO:0000256" key="2">
    <source>
        <dbReference type="ARBA" id="ARBA00022771"/>
    </source>
</evidence>
<dbReference type="PROSITE" id="PS50089">
    <property type="entry name" value="ZF_RING_2"/>
    <property type="match status" value="1"/>
</dbReference>
<accession>A0AAD8ZAZ5</accession>
<evidence type="ECO:0000256" key="1">
    <source>
        <dbReference type="ARBA" id="ARBA00022723"/>
    </source>
</evidence>
<protein>
    <recommendedName>
        <fullName evidence="5">RING-type domain-containing protein</fullName>
    </recommendedName>
</protein>
<dbReference type="Proteomes" id="UP001239994">
    <property type="component" value="Unassembled WGS sequence"/>
</dbReference>
<evidence type="ECO:0000313" key="6">
    <source>
        <dbReference type="EMBL" id="KAK1795757.1"/>
    </source>
</evidence>
<dbReference type="AlphaFoldDB" id="A0AAD8ZAZ5"/>
<dbReference type="Gene3D" id="3.30.40.10">
    <property type="entry name" value="Zinc/RING finger domain, C3HC4 (zinc finger)"/>
    <property type="match status" value="1"/>
</dbReference>
<gene>
    <name evidence="6" type="ORF">P4O66_001236</name>
</gene>
<organism evidence="6 7">
    <name type="scientific">Electrophorus voltai</name>
    <dbReference type="NCBI Taxonomy" id="2609070"/>
    <lineage>
        <taxon>Eukaryota</taxon>
        <taxon>Metazoa</taxon>
        <taxon>Chordata</taxon>
        <taxon>Craniata</taxon>
        <taxon>Vertebrata</taxon>
        <taxon>Euteleostomi</taxon>
        <taxon>Actinopterygii</taxon>
        <taxon>Neopterygii</taxon>
        <taxon>Teleostei</taxon>
        <taxon>Ostariophysi</taxon>
        <taxon>Gymnotiformes</taxon>
        <taxon>Gymnotoidei</taxon>
        <taxon>Gymnotidae</taxon>
        <taxon>Electrophorus</taxon>
    </lineage>
</organism>